<comment type="caution">
    <text evidence="1">The sequence shown here is derived from an EMBL/GenBank/DDBJ whole genome shotgun (WGS) entry which is preliminary data.</text>
</comment>
<proteinExistence type="predicted"/>
<protein>
    <recommendedName>
        <fullName evidence="2">1-acyl-sn-glycerol-3-phosphate acyltransferase</fullName>
    </recommendedName>
</protein>
<dbReference type="EMBL" id="AMCI01001533">
    <property type="protein sequence ID" value="EJX05248.1"/>
    <property type="molecule type" value="Genomic_DNA"/>
</dbReference>
<gene>
    <name evidence="1" type="ORF">EVA_06643</name>
</gene>
<sequence>RFIRNTQAGTKLCRPIPKLLLEIPVPIIGKESMLEIDKLVREAHTKRYLANCNERQAISMIEQEIESWTK</sequence>
<evidence type="ECO:0008006" key="2">
    <source>
        <dbReference type="Google" id="ProtNLM"/>
    </source>
</evidence>
<evidence type="ECO:0000313" key="1">
    <source>
        <dbReference type="EMBL" id="EJX05248.1"/>
    </source>
</evidence>
<organism evidence="1">
    <name type="scientific">gut metagenome</name>
    <dbReference type="NCBI Taxonomy" id="749906"/>
    <lineage>
        <taxon>unclassified sequences</taxon>
        <taxon>metagenomes</taxon>
        <taxon>organismal metagenomes</taxon>
    </lineage>
</organism>
<name>J9GRP7_9ZZZZ</name>
<dbReference type="AlphaFoldDB" id="J9GRP7"/>
<reference evidence="1" key="1">
    <citation type="journal article" date="2012" name="PLoS ONE">
        <title>Gene sets for utilization of primary and secondary nutrition supplies in the distal gut of endangered iberian lynx.</title>
        <authorList>
            <person name="Alcaide M."/>
            <person name="Messina E."/>
            <person name="Richter M."/>
            <person name="Bargiela R."/>
            <person name="Peplies J."/>
            <person name="Huws S.A."/>
            <person name="Newbold C.J."/>
            <person name="Golyshin P.N."/>
            <person name="Simon M.A."/>
            <person name="Lopez G."/>
            <person name="Yakimov M.M."/>
            <person name="Ferrer M."/>
        </authorList>
    </citation>
    <scope>NUCLEOTIDE SEQUENCE</scope>
</reference>
<feature type="non-terminal residue" evidence="1">
    <location>
        <position position="1"/>
    </location>
</feature>
<accession>J9GRP7</accession>